<evidence type="ECO:0000256" key="1">
    <source>
        <dbReference type="SAM" id="Phobius"/>
    </source>
</evidence>
<feature type="transmembrane region" description="Helical" evidence="1">
    <location>
        <begin position="893"/>
        <end position="914"/>
    </location>
</feature>
<keyword evidence="1" id="KW-0472">Membrane</keyword>
<feature type="transmembrane region" description="Helical" evidence="1">
    <location>
        <begin position="360"/>
        <end position="381"/>
    </location>
</feature>
<dbReference type="HOGENOM" id="CLU_002755_1_2_4"/>
<gene>
    <name evidence="2" type="ordered locus">NE0669</name>
</gene>
<feature type="transmembrane region" description="Helical" evidence="1">
    <location>
        <begin position="920"/>
        <end position="939"/>
    </location>
</feature>
<dbReference type="SUPFAM" id="SSF82714">
    <property type="entry name" value="Multidrug efflux transporter AcrB TolC docking domain, DN and DC subdomains"/>
    <property type="match status" value="2"/>
</dbReference>
<evidence type="ECO:0000313" key="3">
    <source>
        <dbReference type="Proteomes" id="UP000001416"/>
    </source>
</evidence>
<dbReference type="AlphaFoldDB" id="Q82WK5"/>
<dbReference type="KEGG" id="neu:NE0669"/>
<feature type="transmembrane region" description="Helical" evidence="1">
    <location>
        <begin position="869"/>
        <end position="886"/>
    </location>
</feature>
<feature type="transmembrane region" description="Helical" evidence="1">
    <location>
        <begin position="530"/>
        <end position="549"/>
    </location>
</feature>
<accession>Q82WK5</accession>
<reference evidence="2 3" key="1">
    <citation type="journal article" date="2003" name="J. Bacteriol.">
        <title>Complete genome sequence of the ammonia-oxidizing bacterium and obligate chemolithoautotroph Nitrosomonas europaea.</title>
        <authorList>
            <person name="Chain P."/>
            <person name="Lamerdin J."/>
            <person name="Larimer F."/>
            <person name="Regala W."/>
            <person name="Land M."/>
            <person name="Hauser L."/>
            <person name="Hooper A."/>
            <person name="Klotz M."/>
            <person name="Norton J."/>
            <person name="Sayavedra-Soto L."/>
            <person name="Arciero D."/>
            <person name="Hommes N."/>
            <person name="Whittaker M."/>
            <person name="Arp D."/>
        </authorList>
    </citation>
    <scope>NUCLEOTIDE SEQUENCE [LARGE SCALE GENOMIC DNA]</scope>
    <source>
        <strain evidence="3">ATCC 19718 / CIP 103999 / KCTC 2705 / NBRC 14298</strain>
    </source>
</reference>
<feature type="transmembrane region" description="Helical" evidence="1">
    <location>
        <begin position="441"/>
        <end position="459"/>
    </location>
</feature>
<keyword evidence="3" id="KW-1185">Reference proteome</keyword>
<dbReference type="SUPFAM" id="SSF82866">
    <property type="entry name" value="Multidrug efflux transporter AcrB transmembrane domain"/>
    <property type="match status" value="2"/>
</dbReference>
<proteinExistence type="predicted"/>
<dbReference type="Gene3D" id="3.30.2090.10">
    <property type="entry name" value="Multidrug efflux transporter AcrB TolC docking domain, DN and DC subdomains"/>
    <property type="match status" value="2"/>
</dbReference>
<dbReference type="Gene3D" id="3.30.70.1430">
    <property type="entry name" value="Multidrug efflux transporter AcrB pore domain"/>
    <property type="match status" value="2"/>
</dbReference>
<sequence>MLNWLVTNALQQRVLVLALAIIMVFVGINTTRSVPLDVFPEFAPPMVEIQTEAPGLSTEEVESLVTIPIEMVVNGVPGLKTLRSKSVLGLSSVVMIFAEGTDVIRARQLVQERVAVVTPRLPTNIRPPIMLPPLSATSRAMKIGLSSDTLDQIALSDAVRWTIKPKLMAVPGVANVAVWGQRDRQLQVLVDPARLRASGVTLAEVQRATGDAAVSLGGGFVDTPNQRLAVRHLSPLETPEDLARTVVKLANGAPIRLGDVATVREGHAAPIGNAIINDKPGILLIVEKQQGGNTLDVTRGVEKALTELKPGLTGIAVDSTIFRPATFIEKSLGNLTEAMAIGCALVTMVLILFTRDWRSATISLTAIPLSLLGAALMLSWWNISINTMVIAGLVIALGEIVDDAIIDVENIGRRLRLNAALDEPRPAFNVVLAASLEVRSAVVFASLIVMLVFLPIFFLEGVSGTFFRPLATAYVLAIGSSLLVALTVTPALCLLLMPRDGIRHADTSFVRFLKARYRPVLPRLIERPKLAVMTIVVGLTVTGIGYLSFKDQFLPDFRETDFLMHFVEKPGTSIEAMDRVTIRASKELRAIPGVRNFGAHIGRAEAGDEVYGPNFTELWISLDDSADYDASVAKIQEVIDGYPGLQRDVLTYLRERIKEVLTGAGATIVVRVYGPEIDQLRTMAEQVKTAIANVPGVTDLKVEMQSLIPQVQIKPKPEALAAYGLTTGEVRRAAATLIQGVKVGEIYRDQRSLDVTVWGTEEVRGDLHALRNLMIEAPAAGATVQGAATGGAQIRLGEVTDIRIMPAANEIKRENGSRRIDITMNISGSDLGAVATAVETRVRQMKFASGYYPEFLGEYAALQQSQRQLLTLGLLCLAGILLLVWLEFRSLRLTGLIALSLPFALVGGVIAVALSGGIMSLGALVGFVTVLGITARNAIMMISHFRHLEEKEGEMFGRALILRGTEERLIPILMTVSCAALALLPLVVRGNAPGHEIEHPMALVILGGLISSTALNLLLMPTLYLRFARGSQIPPQPEAPAARVTA</sequence>
<dbReference type="OrthoDB" id="9176633at2"/>
<dbReference type="SUPFAM" id="SSF82693">
    <property type="entry name" value="Multidrug efflux transporter AcrB pore domain, PN1, PN2, PC1 and PC2 subdomains"/>
    <property type="match status" value="2"/>
</dbReference>
<feature type="transmembrane region" description="Helical" evidence="1">
    <location>
        <begin position="332"/>
        <end position="353"/>
    </location>
</feature>
<keyword evidence="1" id="KW-0812">Transmembrane</keyword>
<feature type="transmembrane region" description="Helical" evidence="1">
    <location>
        <begin position="1000"/>
        <end position="1019"/>
    </location>
</feature>
<dbReference type="InterPro" id="IPR027463">
    <property type="entry name" value="AcrB_DN_DC_subdom"/>
</dbReference>
<dbReference type="eggNOG" id="COG3696">
    <property type="taxonomic scope" value="Bacteria"/>
</dbReference>
<organism evidence="2 3">
    <name type="scientific">Nitrosomonas europaea (strain ATCC 19718 / CIP 103999 / KCTC 2705 / NBRC 14298)</name>
    <dbReference type="NCBI Taxonomy" id="228410"/>
    <lineage>
        <taxon>Bacteria</taxon>
        <taxon>Pseudomonadati</taxon>
        <taxon>Pseudomonadota</taxon>
        <taxon>Betaproteobacteria</taxon>
        <taxon>Nitrosomonadales</taxon>
        <taxon>Nitrosomonadaceae</taxon>
        <taxon>Nitrosomonas</taxon>
    </lineage>
</organism>
<keyword evidence="1" id="KW-1133">Transmembrane helix</keyword>
<dbReference type="RefSeq" id="WP_011111290.1">
    <property type="nucleotide sequence ID" value="NC_004757.1"/>
</dbReference>
<dbReference type="Gene3D" id="1.20.1640.10">
    <property type="entry name" value="Multidrug efflux transporter AcrB transmembrane domain"/>
    <property type="match status" value="2"/>
</dbReference>
<dbReference type="PANTHER" id="PTHR32063">
    <property type="match status" value="1"/>
</dbReference>
<dbReference type="GO" id="GO:0005886">
    <property type="term" value="C:plasma membrane"/>
    <property type="evidence" value="ECO:0007669"/>
    <property type="project" value="TreeGrafter"/>
</dbReference>
<dbReference type="GeneID" id="87103864"/>
<dbReference type="PANTHER" id="PTHR32063:SF4">
    <property type="entry name" value="SLR6043 PROTEIN"/>
    <property type="match status" value="1"/>
</dbReference>
<dbReference type="Proteomes" id="UP000001416">
    <property type="component" value="Chromosome"/>
</dbReference>
<dbReference type="PhylomeDB" id="Q82WK5"/>
<dbReference type="EMBL" id="AL954747">
    <property type="protein sequence ID" value="CAD84580.1"/>
    <property type="molecule type" value="Genomic_DNA"/>
</dbReference>
<protein>
    <submittedName>
        <fullName evidence="2">Acriflavin resistance protein</fullName>
    </submittedName>
</protein>
<name>Q82WK5_NITEU</name>
<dbReference type="Gene3D" id="3.30.70.1320">
    <property type="entry name" value="Multidrug efflux transporter AcrB pore domain like"/>
    <property type="match status" value="1"/>
</dbReference>
<dbReference type="InterPro" id="IPR001036">
    <property type="entry name" value="Acrflvin-R"/>
</dbReference>
<feature type="transmembrane region" description="Helical" evidence="1">
    <location>
        <begin position="471"/>
        <end position="497"/>
    </location>
</feature>
<dbReference type="Gene3D" id="3.30.70.1440">
    <property type="entry name" value="Multidrug efflux transporter AcrB pore domain"/>
    <property type="match status" value="1"/>
</dbReference>
<dbReference type="Pfam" id="PF00873">
    <property type="entry name" value="ACR_tran"/>
    <property type="match status" value="1"/>
</dbReference>
<evidence type="ECO:0000313" key="2">
    <source>
        <dbReference type="EMBL" id="CAD84580.1"/>
    </source>
</evidence>
<feature type="transmembrane region" description="Helical" evidence="1">
    <location>
        <begin position="969"/>
        <end position="988"/>
    </location>
</feature>
<dbReference type="GO" id="GO:0042910">
    <property type="term" value="F:xenobiotic transmembrane transporter activity"/>
    <property type="evidence" value="ECO:0007669"/>
    <property type="project" value="TreeGrafter"/>
</dbReference>
<dbReference type="STRING" id="228410.NE0669"/>
<dbReference type="PRINTS" id="PR00702">
    <property type="entry name" value="ACRIFLAVINRP"/>
</dbReference>